<evidence type="ECO:0000313" key="6">
    <source>
        <dbReference type="EMBL" id="HIY79286.1"/>
    </source>
</evidence>
<evidence type="ECO:0000256" key="1">
    <source>
        <dbReference type="ARBA" id="ARBA00022729"/>
    </source>
</evidence>
<reference evidence="6" key="2">
    <citation type="submission" date="2021-04" db="EMBL/GenBank/DDBJ databases">
        <authorList>
            <person name="Gilroy R."/>
        </authorList>
    </citation>
    <scope>NUCLEOTIDE SEQUENCE</scope>
    <source>
        <strain evidence="6">ChiHjej10B9-743</strain>
    </source>
</reference>
<dbReference type="InterPro" id="IPR051398">
    <property type="entry name" value="Polysacch_Deacetylase"/>
</dbReference>
<proteinExistence type="predicted"/>
<feature type="domain" description="Pesticidal crystal protein Cry22Aa Ig-like" evidence="5">
    <location>
        <begin position="83"/>
        <end position="154"/>
    </location>
</feature>
<keyword evidence="3" id="KW-0812">Transmembrane</keyword>
<evidence type="ECO:0000259" key="5">
    <source>
        <dbReference type="Pfam" id="PF16403"/>
    </source>
</evidence>
<dbReference type="AlphaFoldDB" id="A0A9D1Z9P7"/>
<dbReference type="InterPro" id="IPR002509">
    <property type="entry name" value="NODB_dom"/>
</dbReference>
<gene>
    <name evidence="6" type="ORF">IAA42_02490</name>
</gene>
<evidence type="ECO:0000256" key="2">
    <source>
        <dbReference type="SAM" id="MobiDB-lite"/>
    </source>
</evidence>
<feature type="region of interest" description="Disordered" evidence="2">
    <location>
        <begin position="1"/>
        <end position="21"/>
    </location>
</feature>
<keyword evidence="1" id="KW-0732">Signal</keyword>
<dbReference type="Gene3D" id="3.20.20.370">
    <property type="entry name" value="Glycoside hydrolase/deacetylase"/>
    <property type="match status" value="1"/>
</dbReference>
<evidence type="ECO:0000313" key="7">
    <source>
        <dbReference type="Proteomes" id="UP000824133"/>
    </source>
</evidence>
<dbReference type="GO" id="GO:0016810">
    <property type="term" value="F:hydrolase activity, acting on carbon-nitrogen (but not peptide) bonds"/>
    <property type="evidence" value="ECO:0007669"/>
    <property type="project" value="InterPro"/>
</dbReference>
<protein>
    <submittedName>
        <fullName evidence="6">DUF5011 domain-containing protein</fullName>
    </submittedName>
</protein>
<keyword evidence="3" id="KW-0472">Membrane</keyword>
<feature type="domain" description="NodB homology" evidence="4">
    <location>
        <begin position="223"/>
        <end position="344"/>
    </location>
</feature>
<name>A0A9D1Z9P7_9ACTN</name>
<accession>A0A9D1Z9P7</accession>
<comment type="caution">
    <text evidence="6">The sequence shown here is derived from an EMBL/GenBank/DDBJ whole genome shotgun (WGS) entry which is preliminary data.</text>
</comment>
<dbReference type="SUPFAM" id="SSF88713">
    <property type="entry name" value="Glycoside hydrolase/deacetylase"/>
    <property type="match status" value="1"/>
</dbReference>
<dbReference type="Proteomes" id="UP000824133">
    <property type="component" value="Unassembled WGS sequence"/>
</dbReference>
<dbReference type="GO" id="GO:0005975">
    <property type="term" value="P:carbohydrate metabolic process"/>
    <property type="evidence" value="ECO:0007669"/>
    <property type="project" value="InterPro"/>
</dbReference>
<dbReference type="PANTHER" id="PTHR34216">
    <property type="match status" value="1"/>
</dbReference>
<evidence type="ECO:0000256" key="3">
    <source>
        <dbReference type="SAM" id="Phobius"/>
    </source>
</evidence>
<sequence length="384" mass="40689">MTQSRRPHPRTRTARTARPTRCRRSSVAPLVVAGIAAACVVGALAWGIVSLVGSLGTGGAPAGVDERALVTDTAVSGPGEIVIGLNGDEDTYVLVGEEYLEAGAHATEPTDGVLNDAIEVSGEVDTTKAGDYEVTYRVSDSSGHTAEAVRTVHVVDEMETMQGGVPILMYHYVYSADNPPAALDGNYLLDTKLEEQLAYLVENDFYFPSYPEVRAFIEGEHSLPARSIVLTFDDAEAGFLNVGIPILEKYGVPATSFVICSDADAAQKVVDHRSPYVSFQSHSYGLHQAGGTIGHGGLISALTKDQIAEDLTHAQEILGTTEAFAYPFGDVTADGQQAVREAGILCAFTTQNSWAHVGDDVTALPRVRISGEYELAGFVALVNG</sequence>
<evidence type="ECO:0000259" key="4">
    <source>
        <dbReference type="Pfam" id="PF01522"/>
    </source>
</evidence>
<dbReference type="Pfam" id="PF16403">
    <property type="entry name" value="Bact_surface_Ig-like"/>
    <property type="match status" value="1"/>
</dbReference>
<dbReference type="InterPro" id="IPR013783">
    <property type="entry name" value="Ig-like_fold"/>
</dbReference>
<dbReference type="Pfam" id="PF01522">
    <property type="entry name" value="Polysacc_deac_1"/>
    <property type="match status" value="1"/>
</dbReference>
<dbReference type="InterPro" id="IPR011330">
    <property type="entry name" value="Glyco_hydro/deAcase_b/a-brl"/>
</dbReference>
<feature type="transmembrane region" description="Helical" evidence="3">
    <location>
        <begin position="27"/>
        <end position="49"/>
    </location>
</feature>
<dbReference type="InterPro" id="IPR032179">
    <property type="entry name" value="Cry22Aa_Ig-like"/>
</dbReference>
<dbReference type="EMBL" id="DXCP01000016">
    <property type="protein sequence ID" value="HIY79286.1"/>
    <property type="molecule type" value="Genomic_DNA"/>
</dbReference>
<organism evidence="6 7">
    <name type="scientific">Candidatus Olsenella excrementavium</name>
    <dbReference type="NCBI Taxonomy" id="2838709"/>
    <lineage>
        <taxon>Bacteria</taxon>
        <taxon>Bacillati</taxon>
        <taxon>Actinomycetota</taxon>
        <taxon>Coriobacteriia</taxon>
        <taxon>Coriobacteriales</taxon>
        <taxon>Atopobiaceae</taxon>
        <taxon>Olsenella</taxon>
    </lineage>
</organism>
<dbReference type="Gene3D" id="2.60.40.10">
    <property type="entry name" value="Immunoglobulins"/>
    <property type="match status" value="1"/>
</dbReference>
<keyword evidence="3" id="KW-1133">Transmembrane helix</keyword>
<dbReference type="PANTHER" id="PTHR34216:SF7">
    <property type="entry name" value="POLY-BETA-1,6-N-ACETYL-D-GLUCOSAMINE N-DEACETYLASE"/>
    <property type="match status" value="1"/>
</dbReference>
<reference evidence="6" key="1">
    <citation type="journal article" date="2021" name="PeerJ">
        <title>Extensive microbial diversity within the chicken gut microbiome revealed by metagenomics and culture.</title>
        <authorList>
            <person name="Gilroy R."/>
            <person name="Ravi A."/>
            <person name="Getino M."/>
            <person name="Pursley I."/>
            <person name="Horton D.L."/>
            <person name="Alikhan N.F."/>
            <person name="Baker D."/>
            <person name="Gharbi K."/>
            <person name="Hall N."/>
            <person name="Watson M."/>
            <person name="Adriaenssens E.M."/>
            <person name="Foster-Nyarko E."/>
            <person name="Jarju S."/>
            <person name="Secka A."/>
            <person name="Antonio M."/>
            <person name="Oren A."/>
            <person name="Chaudhuri R.R."/>
            <person name="La Ragione R."/>
            <person name="Hildebrand F."/>
            <person name="Pallen M.J."/>
        </authorList>
    </citation>
    <scope>NUCLEOTIDE SEQUENCE</scope>
    <source>
        <strain evidence="6">ChiHjej10B9-743</strain>
    </source>
</reference>